<dbReference type="Proteomes" id="UP001152798">
    <property type="component" value="Chromosome 3"/>
</dbReference>
<gene>
    <name evidence="4" type="ORF">NEZAVI_LOCUS5137</name>
</gene>
<feature type="domain" description="Doublecortin" evidence="3">
    <location>
        <begin position="56"/>
        <end position="128"/>
    </location>
</feature>
<dbReference type="PANTHER" id="PTHR13720">
    <property type="entry name" value="WD-40 REPEAT PROTEIN"/>
    <property type="match status" value="1"/>
</dbReference>
<evidence type="ECO:0000313" key="5">
    <source>
        <dbReference type="Proteomes" id="UP001152798"/>
    </source>
</evidence>
<dbReference type="SUPFAM" id="SSF89837">
    <property type="entry name" value="Doublecortin (DC)"/>
    <property type="match status" value="1"/>
</dbReference>
<name>A0A9P0EDB1_NEZVI</name>
<accession>A0A9P0EDB1</accession>
<dbReference type="FunFam" id="3.10.20.230:FF:000009">
    <property type="entry name" value="Echinoderm microtubule-associated protein-like CG42247"/>
    <property type="match status" value="1"/>
</dbReference>
<dbReference type="PROSITE" id="PS50309">
    <property type="entry name" value="DC"/>
    <property type="match status" value="1"/>
</dbReference>
<reference evidence="4" key="1">
    <citation type="submission" date="2022-01" db="EMBL/GenBank/DDBJ databases">
        <authorList>
            <person name="King R."/>
        </authorList>
    </citation>
    <scope>NUCLEOTIDE SEQUENCE</scope>
</reference>
<dbReference type="OrthoDB" id="47802at2759"/>
<evidence type="ECO:0000256" key="2">
    <source>
        <dbReference type="ARBA" id="ARBA00022737"/>
    </source>
</evidence>
<dbReference type="InterPro" id="IPR036572">
    <property type="entry name" value="Doublecortin_dom_sf"/>
</dbReference>
<protein>
    <recommendedName>
        <fullName evidence="3">Doublecortin domain-containing protein</fullName>
    </recommendedName>
</protein>
<dbReference type="Gene3D" id="2.130.10.10">
    <property type="entry name" value="YVTN repeat-like/Quinoprotein amine dehydrogenase"/>
    <property type="match status" value="2"/>
</dbReference>
<proteinExistence type="predicted"/>
<dbReference type="GO" id="GO:0072686">
    <property type="term" value="C:mitotic spindle"/>
    <property type="evidence" value="ECO:0007669"/>
    <property type="project" value="TreeGrafter"/>
</dbReference>
<dbReference type="Gene3D" id="3.10.20.230">
    <property type="entry name" value="Doublecortin domain"/>
    <property type="match status" value="1"/>
</dbReference>
<evidence type="ECO:0000256" key="1">
    <source>
        <dbReference type="ARBA" id="ARBA00022574"/>
    </source>
</evidence>
<organism evidence="4 5">
    <name type="scientific">Nezara viridula</name>
    <name type="common">Southern green stink bug</name>
    <name type="synonym">Cimex viridulus</name>
    <dbReference type="NCBI Taxonomy" id="85310"/>
    <lineage>
        <taxon>Eukaryota</taxon>
        <taxon>Metazoa</taxon>
        <taxon>Ecdysozoa</taxon>
        <taxon>Arthropoda</taxon>
        <taxon>Hexapoda</taxon>
        <taxon>Insecta</taxon>
        <taxon>Pterygota</taxon>
        <taxon>Neoptera</taxon>
        <taxon>Paraneoptera</taxon>
        <taxon>Hemiptera</taxon>
        <taxon>Heteroptera</taxon>
        <taxon>Panheteroptera</taxon>
        <taxon>Pentatomomorpha</taxon>
        <taxon>Pentatomoidea</taxon>
        <taxon>Pentatomidae</taxon>
        <taxon>Pentatominae</taxon>
        <taxon>Nezara</taxon>
    </lineage>
</organism>
<sequence>MEKGIFTDPFKVTGRHQRSYLVSKLRNADGLTCSGSLSRTPATARRTEVPGTLLTRLLVLVGASPPYRRGSRCRVLLNLRTTQPFEDVVEDLGQVLKMNGARRMFTVSGQEVRSFSQLRNEFSDVDTFYLGTTGVLMSPDRRRSRSRGPVLVEPVGTPAVRRRARSKSRPRALYIEPEVIRPANGPYQQVTAYQDYTLLEVLKEEPIRLTIKGARRTVYPPLHHAPQDNSPPEKRLVLDWVYGYRGTDSRRNLWVLPTGELLYYVAAIAVLYDRDEEAQRHYVGHTEDIQWSVFY</sequence>
<dbReference type="GO" id="GO:0035556">
    <property type="term" value="P:intracellular signal transduction"/>
    <property type="evidence" value="ECO:0007669"/>
    <property type="project" value="InterPro"/>
</dbReference>
<keyword evidence="1" id="KW-0853">WD repeat</keyword>
<dbReference type="GO" id="GO:0000226">
    <property type="term" value="P:microtubule cytoskeleton organization"/>
    <property type="evidence" value="ECO:0007669"/>
    <property type="project" value="TreeGrafter"/>
</dbReference>
<dbReference type="Pfam" id="PF03451">
    <property type="entry name" value="HELP"/>
    <property type="match status" value="1"/>
</dbReference>
<dbReference type="EMBL" id="OV725079">
    <property type="protein sequence ID" value="CAH1394698.1"/>
    <property type="molecule type" value="Genomic_DNA"/>
</dbReference>
<evidence type="ECO:0000313" key="4">
    <source>
        <dbReference type="EMBL" id="CAH1394698.1"/>
    </source>
</evidence>
<dbReference type="InterPro" id="IPR003533">
    <property type="entry name" value="Doublecortin_dom"/>
</dbReference>
<keyword evidence="5" id="KW-1185">Reference proteome</keyword>
<dbReference type="GO" id="GO:0008017">
    <property type="term" value="F:microtubule binding"/>
    <property type="evidence" value="ECO:0007669"/>
    <property type="project" value="TreeGrafter"/>
</dbReference>
<evidence type="ECO:0000259" key="3">
    <source>
        <dbReference type="PROSITE" id="PS50309"/>
    </source>
</evidence>
<keyword evidence="2" id="KW-0677">Repeat</keyword>
<dbReference type="InterPro" id="IPR015943">
    <property type="entry name" value="WD40/YVTN_repeat-like_dom_sf"/>
</dbReference>
<dbReference type="AlphaFoldDB" id="A0A9P0EDB1"/>
<dbReference type="PANTHER" id="PTHR13720:SF55">
    <property type="entry name" value="ECHINODERM MICROTUBULE-ASSOCIATED PROTEIN-LIKE CG42247"/>
    <property type="match status" value="1"/>
</dbReference>
<dbReference type="InterPro" id="IPR050630">
    <property type="entry name" value="WD_repeat_EMAP"/>
</dbReference>
<dbReference type="InterPro" id="IPR005108">
    <property type="entry name" value="HELP"/>
</dbReference>